<reference evidence="1" key="1">
    <citation type="submission" date="2021-01" db="EMBL/GenBank/DDBJ databases">
        <title>Whole genome shotgun sequence of Planotetraspora thailandica NBRC 104271.</title>
        <authorList>
            <person name="Komaki H."/>
            <person name="Tamura T."/>
        </authorList>
    </citation>
    <scope>NUCLEOTIDE SEQUENCE</scope>
    <source>
        <strain evidence="1">NBRC 104271</strain>
    </source>
</reference>
<evidence type="ECO:0000313" key="1">
    <source>
        <dbReference type="EMBL" id="GII56701.1"/>
    </source>
</evidence>
<accession>A0A8J3V874</accession>
<evidence type="ECO:0008006" key="3">
    <source>
        <dbReference type="Google" id="ProtNLM"/>
    </source>
</evidence>
<protein>
    <recommendedName>
        <fullName evidence="3">Lipoprotein</fullName>
    </recommendedName>
</protein>
<comment type="caution">
    <text evidence="1">The sequence shown here is derived from an EMBL/GenBank/DDBJ whole genome shotgun (WGS) entry which is preliminary data.</text>
</comment>
<proteinExistence type="predicted"/>
<dbReference type="Proteomes" id="UP000605992">
    <property type="component" value="Unassembled WGS sequence"/>
</dbReference>
<dbReference type="EMBL" id="BOOR01000038">
    <property type="protein sequence ID" value="GII56701.1"/>
    <property type="molecule type" value="Genomic_DNA"/>
</dbReference>
<name>A0A8J3V874_9ACTN</name>
<gene>
    <name evidence="1" type="ORF">Pth03_50900</name>
</gene>
<dbReference type="AlphaFoldDB" id="A0A8J3V874"/>
<keyword evidence="2" id="KW-1185">Reference proteome</keyword>
<organism evidence="1 2">
    <name type="scientific">Planotetraspora thailandica</name>
    <dbReference type="NCBI Taxonomy" id="487172"/>
    <lineage>
        <taxon>Bacteria</taxon>
        <taxon>Bacillati</taxon>
        <taxon>Actinomycetota</taxon>
        <taxon>Actinomycetes</taxon>
        <taxon>Streptosporangiales</taxon>
        <taxon>Streptosporangiaceae</taxon>
        <taxon>Planotetraspora</taxon>
    </lineage>
</organism>
<sequence>MRMVTNLHRVLSRHPEGRAARRHAVAGAVSGLLAIGLLSACQTADTSATSTASVAASASAPSPAATGLAALSSKEAFEQALKASGSAKSLHLRGAVKESDGTYKVDIKMVPGKGGAGYITINGQRLDLTVIGKTAYMKGDKAFWTSAAGKDAASLLVGKYIKMTSTQSDFKDLISMFELDGLLGEVAPSDGATTLAEVDGTPAVAIKAEDGSTVYVAAEGDPYILRVGGPDGGSQNMDFLDYGKAVTLKAPPAGDVIDIGKLG</sequence>
<evidence type="ECO:0000313" key="2">
    <source>
        <dbReference type="Proteomes" id="UP000605992"/>
    </source>
</evidence>